<accession>A0A133VI39</accession>
<evidence type="ECO:0000313" key="3">
    <source>
        <dbReference type="EMBL" id="KXB06123.1"/>
    </source>
</evidence>
<dbReference type="NCBIfam" id="TIGR01915">
    <property type="entry name" value="npdG"/>
    <property type="match status" value="1"/>
</dbReference>
<evidence type="ECO:0000259" key="2">
    <source>
        <dbReference type="Pfam" id="PF03807"/>
    </source>
</evidence>
<dbReference type="GO" id="GO:0070967">
    <property type="term" value="F:coenzyme F420 binding"/>
    <property type="evidence" value="ECO:0007669"/>
    <property type="project" value="InterPro"/>
</dbReference>
<dbReference type="SUPFAM" id="SSF51735">
    <property type="entry name" value="NAD(P)-binding Rossmann-fold domains"/>
    <property type="match status" value="1"/>
</dbReference>
<sequence length="215" mass="22643">MIAVIGGSGNLGKGIAIQLALAGKEVVIGSRKAEKGKQIASELSNQIDKKIEGTGNLEAVEKSDIIFLSIPHFAIDNMLQQIKPGLEPGNILVSVIVPLSKEGDKFALQEPKEGSAAAKIALETPEKVSVISALQIVPAKRLQTPEKSLDSDVIVCGDQPEAKEKIMKIIEKIPDARAIDGGSLSNSNLVEAAAGLLVELTRIHGGEVSIRFKGI</sequence>
<dbReference type="GO" id="GO:0005886">
    <property type="term" value="C:plasma membrane"/>
    <property type="evidence" value="ECO:0007669"/>
    <property type="project" value="TreeGrafter"/>
</dbReference>
<dbReference type="GO" id="GO:0008823">
    <property type="term" value="F:cupric reductase (NADH) activity"/>
    <property type="evidence" value="ECO:0007669"/>
    <property type="project" value="TreeGrafter"/>
</dbReference>
<keyword evidence="4" id="KW-1185">Reference proteome</keyword>
<dbReference type="EMBL" id="LHYG01000014">
    <property type="protein sequence ID" value="KXB06123.1"/>
    <property type="molecule type" value="Genomic_DNA"/>
</dbReference>
<dbReference type="Gene3D" id="3.40.50.720">
    <property type="entry name" value="NAD(P)-binding Rossmann-like Domain"/>
    <property type="match status" value="1"/>
</dbReference>
<dbReference type="GO" id="GO:0015677">
    <property type="term" value="P:copper ion import"/>
    <property type="evidence" value="ECO:0007669"/>
    <property type="project" value="TreeGrafter"/>
</dbReference>
<reference evidence="3 4" key="1">
    <citation type="journal article" date="2016" name="Sci. Rep.">
        <title>Metabolic traits of an uncultured archaeal lineage -MSBL1- from brine pools of the Red Sea.</title>
        <authorList>
            <person name="Mwirichia R."/>
            <person name="Alam I."/>
            <person name="Rashid M."/>
            <person name="Vinu M."/>
            <person name="Ba-Alawi W."/>
            <person name="Anthony Kamau A."/>
            <person name="Kamanda Ngugi D."/>
            <person name="Goker M."/>
            <person name="Klenk H.P."/>
            <person name="Bajic V."/>
            <person name="Stingl U."/>
        </authorList>
    </citation>
    <scope>NUCLEOTIDE SEQUENCE [LARGE SCALE GENOMIC DNA]</scope>
    <source>
        <strain evidence="3">SCGC-AAA382F02</strain>
    </source>
</reference>
<proteinExistence type="predicted"/>
<dbReference type="AlphaFoldDB" id="A0A133VI39"/>
<dbReference type="InterPro" id="IPR010185">
    <property type="entry name" value="NpdG"/>
</dbReference>
<dbReference type="Pfam" id="PF03807">
    <property type="entry name" value="F420_oxidored"/>
    <property type="match status" value="1"/>
</dbReference>
<dbReference type="GO" id="GO:0050661">
    <property type="term" value="F:NADP binding"/>
    <property type="evidence" value="ECO:0007669"/>
    <property type="project" value="InterPro"/>
</dbReference>
<dbReference type="PANTHER" id="PTHR14239:SF0">
    <property type="entry name" value="F420-DEPENDENT NADP REDUCTASE"/>
    <property type="match status" value="1"/>
</dbReference>
<dbReference type="GO" id="GO:0052851">
    <property type="term" value="F:ferric-chelate reductase (NADPH) activity"/>
    <property type="evidence" value="ECO:0007669"/>
    <property type="project" value="TreeGrafter"/>
</dbReference>
<gene>
    <name evidence="3" type="ORF">AKJ53_01315</name>
</gene>
<organism evidence="3 4">
    <name type="scientific">candidate division MSBL1 archaeon SCGC-AAA382F02</name>
    <dbReference type="NCBI Taxonomy" id="1698282"/>
    <lineage>
        <taxon>Archaea</taxon>
        <taxon>Methanobacteriati</taxon>
        <taxon>Methanobacteriota</taxon>
        <taxon>candidate division MSBL1</taxon>
    </lineage>
</organism>
<dbReference type="PANTHER" id="PTHR14239">
    <property type="entry name" value="DUDULIN-RELATED"/>
    <property type="match status" value="1"/>
</dbReference>
<dbReference type="InterPro" id="IPR051267">
    <property type="entry name" value="STEAP_metalloreductase"/>
</dbReference>
<dbReference type="InterPro" id="IPR036291">
    <property type="entry name" value="NAD(P)-bd_dom_sf"/>
</dbReference>
<dbReference type="GO" id="GO:0016651">
    <property type="term" value="F:oxidoreductase activity, acting on NAD(P)H"/>
    <property type="evidence" value="ECO:0007669"/>
    <property type="project" value="InterPro"/>
</dbReference>
<keyword evidence="1" id="KW-0560">Oxidoreductase</keyword>
<comment type="caution">
    <text evidence="3">The sequence shown here is derived from an EMBL/GenBank/DDBJ whole genome shotgun (WGS) entry which is preliminary data.</text>
</comment>
<evidence type="ECO:0000256" key="1">
    <source>
        <dbReference type="ARBA" id="ARBA00023002"/>
    </source>
</evidence>
<name>A0A133VI39_9EURY</name>
<dbReference type="Proteomes" id="UP000070491">
    <property type="component" value="Unassembled WGS sequence"/>
</dbReference>
<protein>
    <recommendedName>
        <fullName evidence="2">Pyrroline-5-carboxylate reductase catalytic N-terminal domain-containing protein</fullName>
    </recommendedName>
</protein>
<evidence type="ECO:0000313" key="4">
    <source>
        <dbReference type="Proteomes" id="UP000070491"/>
    </source>
</evidence>
<dbReference type="GO" id="GO:0006740">
    <property type="term" value="P:NADPH regeneration"/>
    <property type="evidence" value="ECO:0007669"/>
    <property type="project" value="InterPro"/>
</dbReference>
<feature type="domain" description="Pyrroline-5-carboxylate reductase catalytic N-terminal" evidence="2">
    <location>
        <begin position="2"/>
        <end position="97"/>
    </location>
</feature>
<dbReference type="InterPro" id="IPR028939">
    <property type="entry name" value="P5C_Rdtase_cat_N"/>
</dbReference>